<dbReference type="Proteomes" id="UP000614200">
    <property type="component" value="Unassembled WGS sequence"/>
</dbReference>
<dbReference type="EMBL" id="JADKNH010000005">
    <property type="protein sequence ID" value="MBF4693275.1"/>
    <property type="molecule type" value="Genomic_DNA"/>
</dbReference>
<accession>A0ABR9ZS61</accession>
<name>A0ABR9ZS61_9FIRM</name>
<dbReference type="RefSeq" id="WP_194701517.1">
    <property type="nucleotide sequence ID" value="NZ_JADKNH010000005.1"/>
</dbReference>
<keyword evidence="2" id="KW-1185">Reference proteome</keyword>
<evidence type="ECO:0000313" key="2">
    <source>
        <dbReference type="Proteomes" id="UP000614200"/>
    </source>
</evidence>
<protein>
    <recommendedName>
        <fullName evidence="3">SipL SPOCS domain-containing protein</fullName>
    </recommendedName>
</protein>
<proteinExistence type="predicted"/>
<organism evidence="1 2">
    <name type="scientific">Fusibacter ferrireducens</name>
    <dbReference type="NCBI Taxonomy" id="2785058"/>
    <lineage>
        <taxon>Bacteria</taxon>
        <taxon>Bacillati</taxon>
        <taxon>Bacillota</taxon>
        <taxon>Clostridia</taxon>
        <taxon>Eubacteriales</taxon>
        <taxon>Eubacteriales Family XII. Incertae Sedis</taxon>
        <taxon>Fusibacter</taxon>
    </lineage>
</organism>
<gene>
    <name evidence="1" type="ORF">ISU02_09095</name>
</gene>
<evidence type="ECO:0000313" key="1">
    <source>
        <dbReference type="EMBL" id="MBF4693275.1"/>
    </source>
</evidence>
<reference evidence="1 2" key="1">
    <citation type="submission" date="2020-11" db="EMBL/GenBank/DDBJ databases">
        <title>Fusibacter basophilias sp. nov.</title>
        <authorList>
            <person name="Qiu D."/>
        </authorList>
    </citation>
    <scope>NUCLEOTIDE SEQUENCE [LARGE SCALE GENOMIC DNA]</scope>
    <source>
        <strain evidence="1 2">Q10-2</strain>
    </source>
</reference>
<comment type="caution">
    <text evidence="1">The sequence shown here is derived from an EMBL/GenBank/DDBJ whole genome shotgun (WGS) entry which is preliminary data.</text>
</comment>
<evidence type="ECO:0008006" key="3">
    <source>
        <dbReference type="Google" id="ProtNLM"/>
    </source>
</evidence>
<sequence length="116" mass="13484">MLRDQNVLPQEIQGQLPDKLSKVFYLEASEVIELEMPLVVDVTKLLVGKIIVTTRSIYPVNKFVNLDLVITDLKYSLIGRIKSFRAIEGRLYEITIFLEDFPESLVMEIESYYVER</sequence>